<evidence type="ECO:0000256" key="1">
    <source>
        <dbReference type="SAM" id="MobiDB-lite"/>
    </source>
</evidence>
<dbReference type="RefSeq" id="XP_020071013.1">
    <property type="nucleotide sequence ID" value="XM_020214876.1"/>
</dbReference>
<gene>
    <name evidence="2" type="ORF">CYBJADRAFT_167371</name>
</gene>
<name>A0A1E4S395_CYBJN</name>
<dbReference type="OMA" id="RFTGAND"/>
<dbReference type="OrthoDB" id="3981148at2759"/>
<dbReference type="InterPro" id="IPR027443">
    <property type="entry name" value="IPNS-like_sf"/>
</dbReference>
<sequence>MSVPIVEYSLLSSDRELFQEQLVNAIVEQGYFYLTGIDKDVDDDVFTLLREQAKEMFNTDQCDGIPMDNTFLGSYKDQSQRSVTFRALEVNKFPPGLPYMSKSIGDSFQCFDLVSNMLMDSILESLSIRSSKYSTTRGHQFQEIKLMDTRFTGANDATNLLRLSSIKSPFRVQTTYGEWLEVKRPLSNAIFVQVGQTLEFLTEGVCVSTISGPLASDGVDIQFECNYPLDYVLRPWNMREELVKRRDSRKQLRSGVHRHQTISMANKRIDQIVISNDILQHRAIGAQFYPELLKSLEDELQAISNDSHNNFLQYVKDLQKIFASFDNVLHINVAKRFADIPLVDLVRQVHTLSGISVTMSDLLRVCYIWDGFLTLKLDDGNDIVIDVDKTKQQLSLVDLSKRQDEFNKRLGRWCELHPDDQSIPILPKSKLSSTTDARSAEGFNRKRKRQEPLQRSSIPVTADLKGMSLLDRIRMKESLRNANSIPPEVKYTRYLDSKLGRVLDLIATLRNDRPHAVDELKDKVIATFGIQYAISEQEANDLVMRLPVKFPGTFKLVKGRAKSVIRWKDIDINELKRSL</sequence>
<protein>
    <submittedName>
        <fullName evidence="2">Uncharacterized protein</fullName>
    </submittedName>
</protein>
<accession>A0A1E4S395</accession>
<evidence type="ECO:0000313" key="3">
    <source>
        <dbReference type="Proteomes" id="UP000094389"/>
    </source>
</evidence>
<dbReference type="EMBL" id="KV453929">
    <property type="protein sequence ID" value="ODV73974.1"/>
    <property type="molecule type" value="Genomic_DNA"/>
</dbReference>
<dbReference type="Gene3D" id="2.60.120.330">
    <property type="entry name" value="B-lactam Antibiotic, Isopenicillin N Synthase, Chain"/>
    <property type="match status" value="1"/>
</dbReference>
<feature type="region of interest" description="Disordered" evidence="1">
    <location>
        <begin position="425"/>
        <end position="457"/>
    </location>
</feature>
<dbReference type="GeneID" id="30989272"/>
<proteinExistence type="predicted"/>
<keyword evidence="3" id="KW-1185">Reference proteome</keyword>
<dbReference type="SUPFAM" id="SSF51197">
    <property type="entry name" value="Clavaminate synthase-like"/>
    <property type="match status" value="1"/>
</dbReference>
<dbReference type="AlphaFoldDB" id="A0A1E4S395"/>
<dbReference type="Proteomes" id="UP000094389">
    <property type="component" value="Unassembled WGS sequence"/>
</dbReference>
<organism evidence="2 3">
    <name type="scientific">Cyberlindnera jadinii (strain ATCC 18201 / CBS 1600 / BCRC 20928 / JCM 3617 / NBRC 0987 / NRRL Y-1542)</name>
    <name type="common">Torula yeast</name>
    <name type="synonym">Candida utilis</name>
    <dbReference type="NCBI Taxonomy" id="983966"/>
    <lineage>
        <taxon>Eukaryota</taxon>
        <taxon>Fungi</taxon>
        <taxon>Dikarya</taxon>
        <taxon>Ascomycota</taxon>
        <taxon>Saccharomycotina</taxon>
        <taxon>Saccharomycetes</taxon>
        <taxon>Phaffomycetales</taxon>
        <taxon>Phaffomycetaceae</taxon>
        <taxon>Cyberlindnera</taxon>
    </lineage>
</organism>
<evidence type="ECO:0000313" key="2">
    <source>
        <dbReference type="EMBL" id="ODV73974.1"/>
    </source>
</evidence>
<reference evidence="2 3" key="1">
    <citation type="journal article" date="2016" name="Proc. Natl. Acad. Sci. U.S.A.">
        <title>Comparative genomics of biotechnologically important yeasts.</title>
        <authorList>
            <person name="Riley R."/>
            <person name="Haridas S."/>
            <person name="Wolfe K.H."/>
            <person name="Lopes M.R."/>
            <person name="Hittinger C.T."/>
            <person name="Goeker M."/>
            <person name="Salamov A.A."/>
            <person name="Wisecaver J.H."/>
            <person name="Long T.M."/>
            <person name="Calvey C.H."/>
            <person name="Aerts A.L."/>
            <person name="Barry K.W."/>
            <person name="Choi C."/>
            <person name="Clum A."/>
            <person name="Coughlan A.Y."/>
            <person name="Deshpande S."/>
            <person name="Douglass A.P."/>
            <person name="Hanson S.J."/>
            <person name="Klenk H.-P."/>
            <person name="LaButti K.M."/>
            <person name="Lapidus A."/>
            <person name="Lindquist E.A."/>
            <person name="Lipzen A.M."/>
            <person name="Meier-Kolthoff J.P."/>
            <person name="Ohm R.A."/>
            <person name="Otillar R.P."/>
            <person name="Pangilinan J.L."/>
            <person name="Peng Y."/>
            <person name="Rokas A."/>
            <person name="Rosa C.A."/>
            <person name="Scheuner C."/>
            <person name="Sibirny A.A."/>
            <person name="Slot J.C."/>
            <person name="Stielow J.B."/>
            <person name="Sun H."/>
            <person name="Kurtzman C.P."/>
            <person name="Blackwell M."/>
            <person name="Grigoriev I.V."/>
            <person name="Jeffries T.W."/>
        </authorList>
    </citation>
    <scope>NUCLEOTIDE SEQUENCE [LARGE SCALE GENOMIC DNA]</scope>
    <source>
        <strain evidence="3">ATCC 18201 / CBS 1600 / BCRC 20928 / JCM 3617 / NBRC 0987 / NRRL Y-1542</strain>
    </source>
</reference>